<keyword evidence="1" id="KW-0812">Transmembrane</keyword>
<name>A0A918UJX7_9BACT</name>
<evidence type="ECO:0000313" key="2">
    <source>
        <dbReference type="EMBL" id="GGZ15325.1"/>
    </source>
</evidence>
<feature type="transmembrane region" description="Helical" evidence="1">
    <location>
        <begin position="30"/>
        <end position="47"/>
    </location>
</feature>
<gene>
    <name evidence="2" type="ORF">GCM10007049_04260</name>
</gene>
<organism evidence="2 3">
    <name type="scientific">Echinicola pacifica</name>
    <dbReference type="NCBI Taxonomy" id="346377"/>
    <lineage>
        <taxon>Bacteria</taxon>
        <taxon>Pseudomonadati</taxon>
        <taxon>Bacteroidota</taxon>
        <taxon>Cytophagia</taxon>
        <taxon>Cytophagales</taxon>
        <taxon>Cyclobacteriaceae</taxon>
        <taxon>Echinicola</taxon>
    </lineage>
</organism>
<keyword evidence="1" id="KW-1133">Transmembrane helix</keyword>
<dbReference type="Proteomes" id="UP000619457">
    <property type="component" value="Unassembled WGS sequence"/>
</dbReference>
<comment type="caution">
    <text evidence="2">The sequence shown here is derived from an EMBL/GenBank/DDBJ whole genome shotgun (WGS) entry which is preliminary data.</text>
</comment>
<dbReference type="AlphaFoldDB" id="A0A918UJX7"/>
<proteinExistence type="predicted"/>
<keyword evidence="1" id="KW-0472">Membrane</keyword>
<keyword evidence="3" id="KW-1185">Reference proteome</keyword>
<reference evidence="2" key="1">
    <citation type="journal article" date="2014" name="Int. J. Syst. Evol. Microbiol.">
        <title>Complete genome sequence of Corynebacterium casei LMG S-19264T (=DSM 44701T), isolated from a smear-ripened cheese.</title>
        <authorList>
            <consortium name="US DOE Joint Genome Institute (JGI-PGF)"/>
            <person name="Walter F."/>
            <person name="Albersmeier A."/>
            <person name="Kalinowski J."/>
            <person name="Ruckert C."/>
        </authorList>
    </citation>
    <scope>NUCLEOTIDE SEQUENCE</scope>
    <source>
        <strain evidence="2">KCTC 12368</strain>
    </source>
</reference>
<evidence type="ECO:0000313" key="3">
    <source>
        <dbReference type="Proteomes" id="UP000619457"/>
    </source>
</evidence>
<feature type="transmembrane region" description="Helical" evidence="1">
    <location>
        <begin position="5"/>
        <end position="24"/>
    </location>
</feature>
<reference evidence="2" key="2">
    <citation type="submission" date="2020-09" db="EMBL/GenBank/DDBJ databases">
        <authorList>
            <person name="Sun Q."/>
            <person name="Kim S."/>
        </authorList>
    </citation>
    <scope>NUCLEOTIDE SEQUENCE</scope>
    <source>
        <strain evidence="2">KCTC 12368</strain>
    </source>
</reference>
<evidence type="ECO:0000256" key="1">
    <source>
        <dbReference type="SAM" id="Phobius"/>
    </source>
</evidence>
<dbReference type="EMBL" id="BMWX01000001">
    <property type="protein sequence ID" value="GGZ15325.1"/>
    <property type="molecule type" value="Genomic_DNA"/>
</dbReference>
<protein>
    <submittedName>
        <fullName evidence="2">Uncharacterized protein</fullName>
    </submittedName>
</protein>
<sequence>MKKLFIFHLITLVPMVVILSLYIYEVISTGAFVGLFVIYAMIYRPFFDYKKLKEKRLVTKRQFLRTLGFIRFKYFSELMLEK</sequence>
<accession>A0A918UJX7</accession>